<reference evidence="2" key="1">
    <citation type="submission" date="2016-10" db="EMBL/GenBank/DDBJ databases">
        <authorList>
            <person name="Varghese N."/>
            <person name="Submissions S."/>
        </authorList>
    </citation>
    <scope>NUCLEOTIDE SEQUENCE [LARGE SCALE GENOMIC DNA]</scope>
    <source>
        <strain evidence="2">LMG 26031</strain>
    </source>
</reference>
<proteinExistence type="predicted"/>
<dbReference type="AlphaFoldDB" id="A0A1H7E473"/>
<dbReference type="EMBL" id="FNYE01000041">
    <property type="protein sequence ID" value="SEK08494.1"/>
    <property type="molecule type" value="Genomic_DNA"/>
</dbReference>
<gene>
    <name evidence="1" type="ORF">SAMN05192539_104127</name>
</gene>
<protein>
    <submittedName>
        <fullName evidence="1">Uncharacterized protein</fullName>
    </submittedName>
</protein>
<keyword evidence="2" id="KW-1185">Reference proteome</keyword>
<sequence>MAIQVRAVANLVDYKDVGRSIATQAPAQRRIAIERGEFAEHTAGVDREQPCVSMDQRLVCDVLR</sequence>
<organism evidence="1 2">
    <name type="scientific">Paraburkholderia diazotrophica</name>
    <dbReference type="NCBI Taxonomy" id="667676"/>
    <lineage>
        <taxon>Bacteria</taxon>
        <taxon>Pseudomonadati</taxon>
        <taxon>Pseudomonadota</taxon>
        <taxon>Betaproteobacteria</taxon>
        <taxon>Burkholderiales</taxon>
        <taxon>Burkholderiaceae</taxon>
        <taxon>Paraburkholderia</taxon>
    </lineage>
</organism>
<evidence type="ECO:0000313" key="1">
    <source>
        <dbReference type="EMBL" id="SEK08494.1"/>
    </source>
</evidence>
<dbReference type="Proteomes" id="UP000198866">
    <property type="component" value="Unassembled WGS sequence"/>
</dbReference>
<name>A0A1H7E473_9BURK</name>
<evidence type="ECO:0000313" key="2">
    <source>
        <dbReference type="Proteomes" id="UP000198866"/>
    </source>
</evidence>
<accession>A0A1H7E473</accession>